<evidence type="ECO:0000256" key="2">
    <source>
        <dbReference type="ARBA" id="ARBA00011947"/>
    </source>
</evidence>
<evidence type="ECO:0000313" key="6">
    <source>
        <dbReference type="EMBL" id="AAQ64102.1"/>
    </source>
</evidence>
<name>Q6WIC0_BPKVM</name>
<dbReference type="InterPro" id="IPR036926">
    <property type="entry name" value="Thymidate_synth/dCMP_Mease_sf"/>
</dbReference>
<dbReference type="PANTHER" id="PTHR11548">
    <property type="entry name" value="THYMIDYLATE SYNTHASE 1"/>
    <property type="match status" value="1"/>
</dbReference>
<dbReference type="InterPro" id="IPR000398">
    <property type="entry name" value="Thymidylate_synthase"/>
</dbReference>
<proteinExistence type="inferred from homology"/>
<dbReference type="PRINTS" id="PR00108">
    <property type="entry name" value="THYMDSNTHASE"/>
</dbReference>
<keyword evidence="7" id="KW-1185">Reference proteome</keyword>
<dbReference type="GO" id="GO:0006231">
    <property type="term" value="P:dTMP biosynthetic process"/>
    <property type="evidence" value="ECO:0007669"/>
    <property type="project" value="InterPro"/>
</dbReference>
<evidence type="ECO:0000256" key="3">
    <source>
        <dbReference type="ARBA" id="ARBA00022603"/>
    </source>
</evidence>
<dbReference type="InterPro" id="IPR023451">
    <property type="entry name" value="Thymidate_synth/dCMP_Mease_dom"/>
</dbReference>
<evidence type="ECO:0000313" key="7">
    <source>
        <dbReference type="Proteomes" id="UP000001785"/>
    </source>
</evidence>
<feature type="domain" description="Thymidylate synthase/dCMP hydroxymethylase" evidence="5">
    <location>
        <begin position="3"/>
        <end position="300"/>
    </location>
</feature>
<keyword evidence="3" id="KW-0489">Methyltransferase</keyword>
<dbReference type="PANTHER" id="PTHR11548:SF9">
    <property type="entry name" value="THYMIDYLATE SYNTHASE"/>
    <property type="match status" value="1"/>
</dbReference>
<dbReference type="Gene3D" id="3.30.572.10">
    <property type="entry name" value="Thymidylate synthase/dCMP hydroxymethylase domain"/>
    <property type="match status" value="1"/>
</dbReference>
<dbReference type="NCBIfam" id="TIGR03284">
    <property type="entry name" value="thym_sym"/>
    <property type="match status" value="1"/>
</dbReference>
<dbReference type="SUPFAM" id="SSF55831">
    <property type="entry name" value="Thymidylate synthase/dCMP hydroxymethylase"/>
    <property type="match status" value="1"/>
</dbReference>
<comment type="similarity">
    <text evidence="1">Belongs to the thymidylate synthase family.</text>
</comment>
<dbReference type="GeneID" id="2545999"/>
<dbReference type="EMBL" id="AY283928">
    <property type="protein sequence ID" value="AAQ64102.1"/>
    <property type="molecule type" value="Genomic_DNA"/>
</dbReference>
<dbReference type="GO" id="GO:0032259">
    <property type="term" value="P:methylation"/>
    <property type="evidence" value="ECO:0007669"/>
    <property type="project" value="UniProtKB-KW"/>
</dbReference>
<evidence type="ECO:0000256" key="1">
    <source>
        <dbReference type="ARBA" id="ARBA00009972"/>
    </source>
</evidence>
<evidence type="ECO:0000259" key="5">
    <source>
        <dbReference type="Pfam" id="PF00303"/>
    </source>
</evidence>
<organism evidence="6 7">
    <name type="scientific">Vibrio phage KVP40 (isolate Vibrio parahaemolyticus/Japan/Matsuzaki/1991)</name>
    <name type="common">KVP40</name>
    <name type="synonym">Bacteriophage KVP40</name>
    <dbReference type="NCBI Taxonomy" id="75320"/>
    <lineage>
        <taxon>Viruses</taxon>
        <taxon>Duplodnaviria</taxon>
        <taxon>Heunggongvirae</taxon>
        <taxon>Uroviricota</taxon>
        <taxon>Caudoviricetes</taxon>
        <taxon>Pantevenvirales</taxon>
        <taxon>Straboviridae</taxon>
        <taxon>Schizotequatrovirus</taxon>
        <taxon>Schizotequatrovirus KVP40</taxon>
    </lineage>
</organism>
<reference evidence="6 7" key="1">
    <citation type="journal article" date="2003" name="J. Bacteriol.">
        <title>Complete genome sequence of the broad-host-range vibriophage KVP40: comparative genomics of a T4-related bacteriophage.</title>
        <authorList>
            <person name="Miller E."/>
            <person name="Heidelberg J."/>
            <person name="Eisen J."/>
            <person name="Nelson W."/>
            <person name="Durkin A."/>
            <person name="Ciecko A."/>
            <person name="Feldblyum T."/>
            <person name="White O."/>
            <person name="Paulsen I."/>
            <person name="Nierman W."/>
            <person name="Lee J."/>
            <person name="Szczypinski B."/>
            <person name="Fraser C."/>
        </authorList>
    </citation>
    <scope>NUCLEOTIDE SEQUENCE</scope>
    <source>
        <strain evidence="7">Isolate Vibrio parahaemolyticus/Japan/Matsuzaki /1991</strain>
    </source>
</reference>
<evidence type="ECO:0000256" key="4">
    <source>
        <dbReference type="ARBA" id="ARBA00022679"/>
    </source>
</evidence>
<keyword evidence="4" id="KW-0808">Transferase</keyword>
<dbReference type="Proteomes" id="UP000001785">
    <property type="component" value="Segment"/>
</dbReference>
<protein>
    <recommendedName>
        <fullName evidence="2">thymidylate synthase</fullName>
        <ecNumber evidence="2">2.1.1.45</ecNumber>
    </recommendedName>
</protein>
<organismHost>
    <name type="scientific">Vibrio parahaemolyticus</name>
    <dbReference type="NCBI Taxonomy" id="670"/>
</organismHost>
<dbReference type="GO" id="GO:0004799">
    <property type="term" value="F:thymidylate synthase activity"/>
    <property type="evidence" value="ECO:0007669"/>
    <property type="project" value="UniProtKB-EC"/>
</dbReference>
<dbReference type="InterPro" id="IPR045097">
    <property type="entry name" value="Thymidate_synth/dCMP_Mease"/>
</dbReference>
<dbReference type="RefSeq" id="NP_899279.1">
    <property type="nucleotide sequence ID" value="NC_005083.2"/>
</dbReference>
<sequence>MMKNYLQLCTEILNEGDFLENRTGTNTVSVISRELRWDLSKGFPLLTTKKMATKAIFGELLWFLSGSGLISDLRKYTELSDEDFCIWQQNLDELNERAKKAGIVRNEDDLGYVYGKVWRKRLSVTADKEVTEFDQIHQLLCDIAAVKEDPTQSAQRRMIVEAWDPYFHTESNSVDVALPPCHYGFQVFVRNGKISLKWNQRSVDTFLGLPFNIASYALLVHILAQLTGLKVGELIFSGGDVHIYEDHIVQVLKQLRRTPRELPQIQLPEFDTLSQLLTKRASDFVVYDYDPYPALKGKMS</sequence>
<gene>
    <name evidence="6" type="primary">td</name>
    <name evidence="6" type="ORF">KVP40.0031</name>
</gene>
<dbReference type="CDD" id="cd00351">
    <property type="entry name" value="TS_Pyrimidine_HMase"/>
    <property type="match status" value="1"/>
</dbReference>
<accession>Q6WIC0</accession>
<dbReference type="KEGG" id="vg:2545999"/>
<dbReference type="Pfam" id="PF00303">
    <property type="entry name" value="Thymidylat_synt"/>
    <property type="match status" value="1"/>
</dbReference>
<dbReference type="OrthoDB" id="13491at10239"/>
<dbReference type="EC" id="2.1.1.45" evidence="2"/>